<name>F0WIJ0_9STRA</name>
<dbReference type="AlphaFoldDB" id="F0WIJ0"/>
<feature type="compositionally biased region" description="Basic and acidic residues" evidence="1">
    <location>
        <begin position="675"/>
        <end position="685"/>
    </location>
</feature>
<dbReference type="EMBL" id="FR824156">
    <property type="protein sequence ID" value="CCA21072.1"/>
    <property type="molecule type" value="Genomic_DNA"/>
</dbReference>
<evidence type="ECO:0000313" key="2">
    <source>
        <dbReference type="EMBL" id="CCA21072.1"/>
    </source>
</evidence>
<accession>F0WIJ0</accession>
<proteinExistence type="predicted"/>
<dbReference type="Gene3D" id="2.30.30.140">
    <property type="match status" value="1"/>
</dbReference>
<organism evidence="2">
    <name type="scientific">Albugo laibachii Nc14</name>
    <dbReference type="NCBI Taxonomy" id="890382"/>
    <lineage>
        <taxon>Eukaryota</taxon>
        <taxon>Sar</taxon>
        <taxon>Stramenopiles</taxon>
        <taxon>Oomycota</taxon>
        <taxon>Peronosporomycetes</taxon>
        <taxon>Albuginales</taxon>
        <taxon>Albuginaceae</taxon>
        <taxon>Albugo</taxon>
    </lineage>
</organism>
<reference evidence="2" key="1">
    <citation type="journal article" date="2011" name="PLoS Biol.">
        <title>Gene gain and loss during evolution of obligate parasitism in the white rust pathogen of Arabidopsis thaliana.</title>
        <authorList>
            <person name="Kemen E."/>
            <person name="Gardiner A."/>
            <person name="Schultz-Larsen T."/>
            <person name="Kemen A.C."/>
            <person name="Balmuth A.L."/>
            <person name="Robert-Seilaniantz A."/>
            <person name="Bailey K."/>
            <person name="Holub E."/>
            <person name="Studholme D.J."/>
            <person name="Maclean D."/>
            <person name="Jones J.D."/>
        </authorList>
    </citation>
    <scope>NUCLEOTIDE SEQUENCE</scope>
</reference>
<reference evidence="2" key="2">
    <citation type="submission" date="2011-02" db="EMBL/GenBank/DDBJ databases">
        <authorList>
            <person name="MacLean D."/>
        </authorList>
    </citation>
    <scope>NUCLEOTIDE SEQUENCE</scope>
</reference>
<evidence type="ECO:0000256" key="1">
    <source>
        <dbReference type="SAM" id="MobiDB-lite"/>
    </source>
</evidence>
<sequence>MSETNVRVIKDELEDEMIPEHSNKNSIAQNSRQCDEFTPCFLDSNRNVTTKPVEKQLLDPQLSGFRARDIKRRKDYEVRQNKKQRLNDQSKAIDISNDEADDVKWTPVYGRSVFSPESSDKVHETIDSVIESRIHGAVPPENWASDISSLLKRSIEKEIEEKLDKVFTSVGKYLAMTKSYAQSRMKSRSTRTILDMLLFLPSSSDIMGWVHQRERDKGNLYSLEQTVDNALNEVNTKGLSERSYALSSRKLVDNIMRLSSLYLKQLKCFANASTEITQHEYLVDNRWLMIAEDFSSTQDGIMNKMGDCLKRLENAREYQDKAIKGLNELILQKENELISIRESVLSAHFNAHSTILASEDADVLELLQKQHSCSKVVQQNIRALEKMKQKQQYTTHLQEFLGIVRQHRVSFQKPQIAALDEAKVTASANIAIKLKFYIPYMMRFIAKLHEIHHTRQTRAKMELEDLKKKLDLHIEYFGASAPIKKKDLQRRIQEFILVHDRSVQDELDLAGRQYKLWNQNCYSLASDTVQLIVIAFEELANKLERPIKMIYLNLASKLESTYTPERRDCVQRFMVSSDYKCMPTELQITNRKFTSDRFQVGKRVYAKVNLDGKKSKFFRGRITKKLEEGLVSMLFDEGDVYTLSPEHLCTPSEVEREAISSDDETDENSSMSDPDVTREKSCCVM</sequence>
<protein>
    <submittedName>
        <fullName evidence="2">Uncharacterized protein AlNc14C111G6390</fullName>
    </submittedName>
</protein>
<gene>
    <name evidence="2" type="primary">AlNc14C111G6390</name>
    <name evidence="2" type="ORF">ALNC14_072150</name>
</gene>
<dbReference type="HOGENOM" id="CLU_011287_0_0_1"/>
<feature type="region of interest" description="Disordered" evidence="1">
    <location>
        <begin position="652"/>
        <end position="685"/>
    </location>
</feature>